<dbReference type="OrthoDB" id="6372059at2759"/>
<name>A0A6P7F867_DIAVI</name>
<gene>
    <name evidence="4" type="primary">LOC114325720</name>
</gene>
<dbReference type="PANTHER" id="PTHR10380:SF241">
    <property type="entry name" value="CUTICULAR PROTEIN 47EG-RELATED"/>
    <property type="match status" value="1"/>
</dbReference>
<protein>
    <submittedName>
        <fullName evidence="4">Endocuticle structural glycoprotein SgAbd-8-like</fullName>
    </submittedName>
</protein>
<keyword evidence="3" id="KW-0732">Signal</keyword>
<evidence type="ECO:0000256" key="3">
    <source>
        <dbReference type="SAM" id="SignalP"/>
    </source>
</evidence>
<sequence>MKVVVSLVLFNLISTINTQTGTKSNTVPAIVRQTFDITPEGTYNYAFETENEIYLEEEGHHNNDGTLTKQGQYQYTGPNGEIIRTIYTADEDGFHPQGAHLPTAPLFLQHLFRLAIGLK</sequence>
<evidence type="ECO:0000256" key="1">
    <source>
        <dbReference type="ARBA" id="ARBA00022460"/>
    </source>
</evidence>
<dbReference type="InterPro" id="IPR031311">
    <property type="entry name" value="CHIT_BIND_RR_consensus"/>
</dbReference>
<dbReference type="PROSITE" id="PS51155">
    <property type="entry name" value="CHIT_BIND_RR_2"/>
    <property type="match status" value="1"/>
</dbReference>
<proteinExistence type="predicted"/>
<dbReference type="InterPro" id="IPR000618">
    <property type="entry name" value="Insect_cuticle"/>
</dbReference>
<feature type="chain" id="PRO_5027553717" evidence="3">
    <location>
        <begin position="19"/>
        <end position="119"/>
    </location>
</feature>
<dbReference type="InParanoid" id="A0A6P7F867"/>
<dbReference type="PRINTS" id="PR00947">
    <property type="entry name" value="CUTICLE"/>
</dbReference>
<dbReference type="PROSITE" id="PS00233">
    <property type="entry name" value="CHIT_BIND_RR_1"/>
    <property type="match status" value="1"/>
</dbReference>
<dbReference type="Pfam" id="PF00379">
    <property type="entry name" value="Chitin_bind_4"/>
    <property type="match status" value="1"/>
</dbReference>
<dbReference type="InterPro" id="IPR050468">
    <property type="entry name" value="Cuticle_Struct_Prot"/>
</dbReference>
<evidence type="ECO:0000313" key="4">
    <source>
        <dbReference type="RefSeq" id="XP_028129650.1"/>
    </source>
</evidence>
<feature type="signal peptide" evidence="3">
    <location>
        <begin position="1"/>
        <end position="18"/>
    </location>
</feature>
<accession>A0A6P7F867</accession>
<dbReference type="PANTHER" id="PTHR10380">
    <property type="entry name" value="CUTICLE PROTEIN"/>
    <property type="match status" value="1"/>
</dbReference>
<evidence type="ECO:0000256" key="2">
    <source>
        <dbReference type="PROSITE-ProRule" id="PRU00497"/>
    </source>
</evidence>
<dbReference type="AlphaFoldDB" id="A0A6P7F867"/>
<dbReference type="RefSeq" id="XP_028129650.1">
    <property type="nucleotide sequence ID" value="XM_028273849.1"/>
</dbReference>
<dbReference type="GO" id="GO:0008010">
    <property type="term" value="F:structural constituent of chitin-based larval cuticle"/>
    <property type="evidence" value="ECO:0007669"/>
    <property type="project" value="TreeGrafter"/>
</dbReference>
<keyword evidence="1 2" id="KW-0193">Cuticle</keyword>
<dbReference type="GO" id="GO:0062129">
    <property type="term" value="C:chitin-based extracellular matrix"/>
    <property type="evidence" value="ECO:0007669"/>
    <property type="project" value="TreeGrafter"/>
</dbReference>
<organism evidence="4">
    <name type="scientific">Diabrotica virgifera virgifera</name>
    <name type="common">western corn rootworm</name>
    <dbReference type="NCBI Taxonomy" id="50390"/>
    <lineage>
        <taxon>Eukaryota</taxon>
        <taxon>Metazoa</taxon>
        <taxon>Ecdysozoa</taxon>
        <taxon>Arthropoda</taxon>
        <taxon>Hexapoda</taxon>
        <taxon>Insecta</taxon>
        <taxon>Pterygota</taxon>
        <taxon>Neoptera</taxon>
        <taxon>Endopterygota</taxon>
        <taxon>Coleoptera</taxon>
        <taxon>Polyphaga</taxon>
        <taxon>Cucujiformia</taxon>
        <taxon>Chrysomeloidea</taxon>
        <taxon>Chrysomelidae</taxon>
        <taxon>Galerucinae</taxon>
        <taxon>Diabroticina</taxon>
        <taxon>Diabroticites</taxon>
        <taxon>Diabrotica</taxon>
    </lineage>
</organism>
<dbReference type="KEGG" id="dvv:114325720"/>
<reference evidence="4" key="1">
    <citation type="submission" date="2025-08" db="UniProtKB">
        <authorList>
            <consortium name="RefSeq"/>
        </authorList>
    </citation>
    <scope>IDENTIFICATION</scope>
    <source>
        <tissue evidence="4">Whole insect</tissue>
    </source>
</reference>